<proteinExistence type="predicted"/>
<reference evidence="1 2" key="1">
    <citation type="submission" date="2020-08" db="EMBL/GenBank/DDBJ databases">
        <title>Genomic Encyclopedia of Type Strains, Phase IV (KMG-IV): sequencing the most valuable type-strain genomes for metagenomic binning, comparative biology and taxonomic classification.</title>
        <authorList>
            <person name="Goeker M."/>
        </authorList>
    </citation>
    <scope>NUCLEOTIDE SEQUENCE [LARGE SCALE GENOMIC DNA]</scope>
    <source>
        <strain evidence="1 2">DSM 29854</strain>
    </source>
</reference>
<sequence>MSLYLFVKLSIQSNLSQLMVGMVAGMVVEI</sequence>
<name>A0A839GGH7_9BACT</name>
<protein>
    <submittedName>
        <fullName evidence="1">Uncharacterized protein</fullName>
    </submittedName>
</protein>
<evidence type="ECO:0000313" key="1">
    <source>
        <dbReference type="EMBL" id="MBA9076693.1"/>
    </source>
</evidence>
<organism evidence="1 2">
    <name type="scientific">Rufibacter quisquiliarum</name>
    <dbReference type="NCBI Taxonomy" id="1549639"/>
    <lineage>
        <taxon>Bacteria</taxon>
        <taxon>Pseudomonadati</taxon>
        <taxon>Bacteroidota</taxon>
        <taxon>Cytophagia</taxon>
        <taxon>Cytophagales</taxon>
        <taxon>Hymenobacteraceae</taxon>
        <taxon>Rufibacter</taxon>
    </lineage>
</organism>
<evidence type="ECO:0000313" key="2">
    <source>
        <dbReference type="Proteomes" id="UP000563094"/>
    </source>
</evidence>
<gene>
    <name evidence="1" type="ORF">FHS90_001399</name>
</gene>
<dbReference type="Proteomes" id="UP000563094">
    <property type="component" value="Unassembled WGS sequence"/>
</dbReference>
<comment type="caution">
    <text evidence="1">The sequence shown here is derived from an EMBL/GenBank/DDBJ whole genome shotgun (WGS) entry which is preliminary data.</text>
</comment>
<dbReference type="AlphaFoldDB" id="A0A839GGH7"/>
<dbReference type="EMBL" id="JACJIQ010000004">
    <property type="protein sequence ID" value="MBA9076693.1"/>
    <property type="molecule type" value="Genomic_DNA"/>
</dbReference>
<keyword evidence="2" id="KW-1185">Reference proteome</keyword>
<accession>A0A839GGH7</accession>